<dbReference type="STRING" id="637905.SVI_3625"/>
<dbReference type="HOGENOM" id="CLU_3367310_0_0_6"/>
<protein>
    <submittedName>
        <fullName evidence="1">Uncharacterized protein</fullName>
    </submittedName>
</protein>
<dbReference type="KEGG" id="svo:SVI_3625"/>
<dbReference type="Proteomes" id="UP000002350">
    <property type="component" value="Chromosome"/>
</dbReference>
<keyword evidence="2" id="KW-1185">Reference proteome</keyword>
<organism evidence="1 2">
    <name type="scientific">Shewanella violacea (strain JCM 10179 / CIP 106290 / LMG 19151 / DSS12)</name>
    <dbReference type="NCBI Taxonomy" id="637905"/>
    <lineage>
        <taxon>Bacteria</taxon>
        <taxon>Pseudomonadati</taxon>
        <taxon>Pseudomonadota</taxon>
        <taxon>Gammaproteobacteria</taxon>
        <taxon>Alteromonadales</taxon>
        <taxon>Shewanellaceae</taxon>
        <taxon>Shewanella</taxon>
    </lineage>
</organism>
<proteinExistence type="predicted"/>
<evidence type="ECO:0000313" key="2">
    <source>
        <dbReference type="Proteomes" id="UP000002350"/>
    </source>
</evidence>
<evidence type="ECO:0000313" key="1">
    <source>
        <dbReference type="EMBL" id="BAJ03596.1"/>
    </source>
</evidence>
<gene>
    <name evidence="1" type="ordered locus">SVI_3625</name>
</gene>
<name>D4ZC51_SHEVD</name>
<reference evidence="2" key="1">
    <citation type="journal article" date="2010" name="Mol. Biosyst.">
        <title>Complete genome sequence and comparative analysis of Shewanella violacea, a psychrophilic and piezophilic bacterium from deep sea floor sediments.</title>
        <authorList>
            <person name="Aono E."/>
            <person name="Baba T."/>
            <person name="Ara T."/>
            <person name="Nishi T."/>
            <person name="Nakamichi T."/>
            <person name="Inamoto E."/>
            <person name="Toyonaga H."/>
            <person name="Hasegawa M."/>
            <person name="Takai Y."/>
            <person name="Okumura Y."/>
            <person name="Baba M."/>
            <person name="Tomita M."/>
            <person name="Kato C."/>
            <person name="Oshima T."/>
            <person name="Nakasone K."/>
            <person name="Mori H."/>
        </authorList>
    </citation>
    <scope>NUCLEOTIDE SEQUENCE [LARGE SCALE GENOMIC DNA]</scope>
    <source>
        <strain evidence="2">JCM 10179 / CIP 106290 / LMG 19151 / DSS12</strain>
    </source>
</reference>
<sequence>MDKVAGITQVKPAMLITKNMKIAKDCHQAGLIKAQ</sequence>
<dbReference type="AlphaFoldDB" id="D4ZC51"/>
<dbReference type="EMBL" id="AP011177">
    <property type="protein sequence ID" value="BAJ03596.1"/>
    <property type="molecule type" value="Genomic_DNA"/>
</dbReference>
<accession>D4ZC51</accession>